<dbReference type="Gene3D" id="2.130.10.10">
    <property type="entry name" value="YVTN repeat-like/Quinoprotein amine dehydrogenase"/>
    <property type="match status" value="2"/>
</dbReference>
<gene>
    <name evidence="2" type="ORF">ECRASSUSDP1_LOCUS14497</name>
</gene>
<dbReference type="Pfam" id="PF00400">
    <property type="entry name" value="WD40"/>
    <property type="match status" value="4"/>
</dbReference>
<sequence length="357" mass="40255">MENYAEEVLPVTAALPEMKRGMSERKVRNLTHKFTLEESKQSITSIKFDPGNKYMAAGLCDGSIEIYNLFTGELSYELNKPDEQDMFSTFLEIRYPITSMRWRPQRGLSKTQNMLVTGGADGYVKYWHTTSGKLIHSFKEEGNGIYCIDYNYDGTRLVTGGVDKKIRLYDDAAKDIIHTFQDNSEDYLAHYNRIFCVKFDPIDDRLIYSGGWDNMINVNDTREKGPVSQIIGPYLSGDTLDVYKTQLLVGNYNTENPLEVYDLRKLERLKSIEWKTEEGKEGGKVLGAMFSKSDADAIIACGSVGNEFKIFDSSTENVIASVTGGKKPIYSIDVSESNSLIAFGTSDCLINVLEYNN</sequence>
<evidence type="ECO:0000256" key="1">
    <source>
        <dbReference type="PROSITE-ProRule" id="PRU00221"/>
    </source>
</evidence>
<feature type="repeat" description="WD" evidence="1">
    <location>
        <begin position="36"/>
        <end position="77"/>
    </location>
</feature>
<dbReference type="InterPro" id="IPR036322">
    <property type="entry name" value="WD40_repeat_dom_sf"/>
</dbReference>
<dbReference type="EMBL" id="CAMPGE010014489">
    <property type="protein sequence ID" value="CAI2373157.1"/>
    <property type="molecule type" value="Genomic_DNA"/>
</dbReference>
<keyword evidence="3" id="KW-1185">Reference proteome</keyword>
<evidence type="ECO:0000313" key="2">
    <source>
        <dbReference type="EMBL" id="CAI2373157.1"/>
    </source>
</evidence>
<feature type="repeat" description="WD" evidence="1">
    <location>
        <begin position="138"/>
        <end position="179"/>
    </location>
</feature>
<evidence type="ECO:0008006" key="4">
    <source>
        <dbReference type="Google" id="ProtNLM"/>
    </source>
</evidence>
<dbReference type="AlphaFoldDB" id="A0AAD1XIA5"/>
<dbReference type="SMART" id="SM00320">
    <property type="entry name" value="WD40"/>
    <property type="match status" value="6"/>
</dbReference>
<dbReference type="SUPFAM" id="SSF50978">
    <property type="entry name" value="WD40 repeat-like"/>
    <property type="match status" value="1"/>
</dbReference>
<reference evidence="2" key="1">
    <citation type="submission" date="2023-07" db="EMBL/GenBank/DDBJ databases">
        <authorList>
            <consortium name="AG Swart"/>
            <person name="Singh M."/>
            <person name="Singh A."/>
            <person name="Seah K."/>
            <person name="Emmerich C."/>
        </authorList>
    </citation>
    <scope>NUCLEOTIDE SEQUENCE</scope>
    <source>
        <strain evidence="2">DP1</strain>
    </source>
</reference>
<evidence type="ECO:0000313" key="3">
    <source>
        <dbReference type="Proteomes" id="UP001295684"/>
    </source>
</evidence>
<dbReference type="PANTHER" id="PTHR47822">
    <property type="entry name" value="CARBOHYDRATE BINDING DOMAIN CONTAINING PROTEIN"/>
    <property type="match status" value="1"/>
</dbReference>
<dbReference type="PANTHER" id="PTHR47822:SF2">
    <property type="entry name" value="F-BOX AND WD-40 DOMAIN PROTEIN 7"/>
    <property type="match status" value="1"/>
</dbReference>
<accession>A0AAD1XIA5</accession>
<dbReference type="InterPro" id="IPR015943">
    <property type="entry name" value="WD40/YVTN_repeat-like_dom_sf"/>
</dbReference>
<protein>
    <recommendedName>
        <fullName evidence="4">WD40 repeat-like protein</fullName>
    </recommendedName>
</protein>
<dbReference type="InterPro" id="IPR001680">
    <property type="entry name" value="WD40_rpt"/>
</dbReference>
<feature type="repeat" description="WD" evidence="1">
    <location>
        <begin position="113"/>
        <end position="137"/>
    </location>
</feature>
<keyword evidence="1" id="KW-0853">WD repeat</keyword>
<organism evidence="2 3">
    <name type="scientific">Euplotes crassus</name>
    <dbReference type="NCBI Taxonomy" id="5936"/>
    <lineage>
        <taxon>Eukaryota</taxon>
        <taxon>Sar</taxon>
        <taxon>Alveolata</taxon>
        <taxon>Ciliophora</taxon>
        <taxon>Intramacronucleata</taxon>
        <taxon>Spirotrichea</taxon>
        <taxon>Hypotrichia</taxon>
        <taxon>Euplotida</taxon>
        <taxon>Euplotidae</taxon>
        <taxon>Moneuplotes</taxon>
    </lineage>
</organism>
<name>A0AAD1XIA5_EUPCR</name>
<dbReference type="PROSITE" id="PS50082">
    <property type="entry name" value="WD_REPEATS_2"/>
    <property type="match status" value="3"/>
</dbReference>
<comment type="caution">
    <text evidence="2">The sequence shown here is derived from an EMBL/GenBank/DDBJ whole genome shotgun (WGS) entry which is preliminary data.</text>
</comment>
<proteinExistence type="predicted"/>
<dbReference type="Proteomes" id="UP001295684">
    <property type="component" value="Unassembled WGS sequence"/>
</dbReference>